<dbReference type="Gene3D" id="3.50.50.60">
    <property type="entry name" value="FAD/NAD(P)-binding domain"/>
    <property type="match status" value="2"/>
</dbReference>
<keyword evidence="5" id="KW-0521">NADP</keyword>
<dbReference type="RefSeq" id="WP_203954077.1">
    <property type="nucleotide sequence ID" value="NZ_BOOO01000017.1"/>
</dbReference>
<dbReference type="GO" id="GO:0016709">
    <property type="term" value="F:oxidoreductase activity, acting on paired donors, with incorporation or reduction of molecular oxygen, NAD(P)H as one donor, and incorporation of one atom of oxygen"/>
    <property type="evidence" value="ECO:0007669"/>
    <property type="project" value="UniProtKB-ARBA"/>
</dbReference>
<evidence type="ECO:0000256" key="4">
    <source>
        <dbReference type="ARBA" id="ARBA00022827"/>
    </source>
</evidence>
<keyword evidence="6" id="KW-0560">Oxidoreductase</keyword>
<evidence type="ECO:0000256" key="8">
    <source>
        <dbReference type="SAM" id="MobiDB-lite"/>
    </source>
</evidence>
<keyword evidence="4" id="KW-0274">FAD</keyword>
<evidence type="ECO:0000256" key="5">
    <source>
        <dbReference type="ARBA" id="ARBA00022857"/>
    </source>
</evidence>
<keyword evidence="3" id="KW-0285">Flavoprotein</keyword>
<comment type="caution">
    <text evidence="9">The sequence shown here is derived from an EMBL/GenBank/DDBJ whole genome shotgun (WGS) entry which is preliminary data.</text>
</comment>
<dbReference type="PANTHER" id="PTHR43098:SF3">
    <property type="entry name" value="L-ORNITHINE N(5)-MONOOXYGENASE-RELATED"/>
    <property type="match status" value="1"/>
</dbReference>
<evidence type="ECO:0000256" key="1">
    <source>
        <dbReference type="ARBA" id="ARBA00001974"/>
    </source>
</evidence>
<dbReference type="PANTHER" id="PTHR43098">
    <property type="entry name" value="L-ORNITHINE N(5)-MONOOXYGENASE-RELATED"/>
    <property type="match status" value="1"/>
</dbReference>
<comment type="similarity">
    <text evidence="2">Belongs to the FAD-binding monooxygenase family.</text>
</comment>
<protein>
    <submittedName>
        <fullName evidence="9">Cyclohexanone monooxygenase</fullName>
    </submittedName>
</protein>
<feature type="region of interest" description="Disordered" evidence="8">
    <location>
        <begin position="540"/>
        <end position="566"/>
    </location>
</feature>
<dbReference type="Proteomes" id="UP000650628">
    <property type="component" value="Unassembled WGS sequence"/>
</dbReference>
<evidence type="ECO:0000313" key="9">
    <source>
        <dbReference type="EMBL" id="GII30108.1"/>
    </source>
</evidence>
<proteinExistence type="inferred from homology"/>
<accession>A0A8J3XB33</accession>
<evidence type="ECO:0000313" key="10">
    <source>
        <dbReference type="Proteomes" id="UP000650628"/>
    </source>
</evidence>
<evidence type="ECO:0000256" key="3">
    <source>
        <dbReference type="ARBA" id="ARBA00022630"/>
    </source>
</evidence>
<keyword evidence="7 9" id="KW-0503">Monooxygenase</keyword>
<dbReference type="InterPro" id="IPR050775">
    <property type="entry name" value="FAD-binding_Monooxygenases"/>
</dbReference>
<dbReference type="InterPro" id="IPR036188">
    <property type="entry name" value="FAD/NAD-bd_sf"/>
</dbReference>
<dbReference type="AlphaFoldDB" id="A0A8J3XB33"/>
<dbReference type="SUPFAM" id="SSF51905">
    <property type="entry name" value="FAD/NAD(P)-binding domain"/>
    <property type="match status" value="2"/>
</dbReference>
<keyword evidence="10" id="KW-1185">Reference proteome</keyword>
<organism evidence="9 10">
    <name type="scientific">Planotetraspora mira</name>
    <dbReference type="NCBI Taxonomy" id="58121"/>
    <lineage>
        <taxon>Bacteria</taxon>
        <taxon>Bacillati</taxon>
        <taxon>Actinomycetota</taxon>
        <taxon>Actinomycetes</taxon>
        <taxon>Streptosporangiales</taxon>
        <taxon>Streptosporangiaceae</taxon>
        <taxon>Planotetraspora</taxon>
    </lineage>
</organism>
<dbReference type="Pfam" id="PF13738">
    <property type="entry name" value="Pyr_redox_3"/>
    <property type="match status" value="1"/>
</dbReference>
<evidence type="ECO:0000256" key="7">
    <source>
        <dbReference type="ARBA" id="ARBA00023033"/>
    </source>
</evidence>
<comment type="cofactor">
    <cofactor evidence="1">
        <name>FAD</name>
        <dbReference type="ChEBI" id="CHEBI:57692"/>
    </cofactor>
</comment>
<evidence type="ECO:0000256" key="6">
    <source>
        <dbReference type="ARBA" id="ARBA00023002"/>
    </source>
</evidence>
<name>A0A8J3XB33_9ACTN</name>
<gene>
    <name evidence="9" type="ORF">Pmi06nite_35500</name>
</gene>
<reference evidence="9 10" key="1">
    <citation type="submission" date="2021-01" db="EMBL/GenBank/DDBJ databases">
        <title>Whole genome shotgun sequence of Planotetraspora mira NBRC 15435.</title>
        <authorList>
            <person name="Komaki H."/>
            <person name="Tamura T."/>
        </authorList>
    </citation>
    <scope>NUCLEOTIDE SEQUENCE [LARGE SCALE GENOMIC DNA]</scope>
    <source>
        <strain evidence="9 10">NBRC 15435</strain>
    </source>
</reference>
<dbReference type="EMBL" id="BOOO01000017">
    <property type="protein sequence ID" value="GII30108.1"/>
    <property type="molecule type" value="Genomic_DNA"/>
</dbReference>
<sequence length="566" mass="62529">MSAPSNDIQSDSRTLPSSVDAVIVGAGFSGMYLLHKLREMNLSAVVFEAGTDVGGTWYWNRYPGARVDVESLAYSYSFSEELEQEYEWEERYPTQPEILRYAQHVADRFDLRRDIFFRTRVKAAAYDDRDETWLVRTDHDDAVTTRFLIMATGCLSHSKLPEIPGLDRFTGATYHTAHWPHEDVDFTGMRVGIIGTGSSGVQSIPVIAEQAAGLTVFQRTPAYSLPARNRRLRADEIADMKANYRAFRKAQRESGFGVPTVPATKSALEVSDEERDAAFETAWESGSLVNLLTAFTDLAVDQEANDTAKRFIHGKIHQIVGNPRTAADLCPEYPVGTKRPCLDTDYYETYNRENVELVNLRRTPLVEITERGVRTSDKEYAFDAIVYATGFDAMTGALTSVDISGRGGVSLTETWSAGPRTYLGISSAGFPNMFMITGPGSPSVLSNMVVSIEQHVDWVVDAIGYLDRHGISTIEPAQQAQDDWVDHVNLISSFTLYPKANSWYMGANVPGKPQVFMPYAGGVGEYRKKCDEVAAQGYEGFSFSPRSPQSPTSPAAPAGTRRPSGG</sequence>
<evidence type="ECO:0000256" key="2">
    <source>
        <dbReference type="ARBA" id="ARBA00010139"/>
    </source>
</evidence>